<reference evidence="3" key="2">
    <citation type="submission" date="2024-10" db="UniProtKB">
        <authorList>
            <consortium name="EnsemblProtists"/>
        </authorList>
    </citation>
    <scope>IDENTIFICATION</scope>
</reference>
<dbReference type="eggNOG" id="KOG3614">
    <property type="taxonomic scope" value="Eukaryota"/>
</dbReference>
<accession>A0A0D3JK45</accession>
<dbReference type="EnsemblProtists" id="EOD23880">
    <property type="protein sequence ID" value="EOD23880"/>
    <property type="gene ID" value="EMIHUDRAFT_239034"/>
</dbReference>
<dbReference type="Pfam" id="PF18139">
    <property type="entry name" value="LSDAT_euk"/>
    <property type="match status" value="1"/>
</dbReference>
<dbReference type="AlphaFoldDB" id="A0A0D3JK45"/>
<dbReference type="GO" id="GO:0005886">
    <property type="term" value="C:plasma membrane"/>
    <property type="evidence" value="ECO:0007669"/>
    <property type="project" value="TreeGrafter"/>
</dbReference>
<evidence type="ECO:0000256" key="1">
    <source>
        <dbReference type="SAM" id="MobiDB-lite"/>
    </source>
</evidence>
<keyword evidence="4" id="KW-1185">Reference proteome</keyword>
<dbReference type="PANTHER" id="PTHR13800:SF12">
    <property type="entry name" value="TRANSIENT RECEPTOR POTENTIAL CATION CHANNEL SUBFAMILY M MEMBER-LIKE 2"/>
    <property type="match status" value="1"/>
</dbReference>
<proteinExistence type="predicted"/>
<dbReference type="KEGG" id="ehx:EMIHUDRAFT_239034"/>
<feature type="region of interest" description="Disordered" evidence="1">
    <location>
        <begin position="455"/>
        <end position="479"/>
    </location>
</feature>
<name>A0A0D3JK45_EMIH1</name>
<evidence type="ECO:0000259" key="2">
    <source>
        <dbReference type="Pfam" id="PF18139"/>
    </source>
</evidence>
<feature type="region of interest" description="Disordered" evidence="1">
    <location>
        <begin position="409"/>
        <end position="442"/>
    </location>
</feature>
<dbReference type="HOGENOM" id="CLU_570413_0_0_1"/>
<dbReference type="GO" id="GO:0099604">
    <property type="term" value="F:ligand-gated calcium channel activity"/>
    <property type="evidence" value="ECO:0007669"/>
    <property type="project" value="TreeGrafter"/>
</dbReference>
<evidence type="ECO:0000313" key="3">
    <source>
        <dbReference type="EnsemblProtists" id="EOD23880"/>
    </source>
</evidence>
<protein>
    <recommendedName>
        <fullName evidence="2">TRPM SLOG domain-containing protein</fullName>
    </recommendedName>
</protein>
<dbReference type="GeneID" id="17269424"/>
<dbReference type="PaxDb" id="2903-EOD23880"/>
<dbReference type="InterPro" id="IPR050927">
    <property type="entry name" value="TRPM"/>
</dbReference>
<dbReference type="RefSeq" id="XP_005776309.1">
    <property type="nucleotide sequence ID" value="XM_005776252.1"/>
</dbReference>
<organism evidence="3 4">
    <name type="scientific">Emiliania huxleyi (strain CCMP1516)</name>
    <dbReference type="NCBI Taxonomy" id="280463"/>
    <lineage>
        <taxon>Eukaryota</taxon>
        <taxon>Haptista</taxon>
        <taxon>Haptophyta</taxon>
        <taxon>Prymnesiophyceae</taxon>
        <taxon>Isochrysidales</taxon>
        <taxon>Noelaerhabdaceae</taxon>
        <taxon>Emiliania</taxon>
    </lineage>
</organism>
<dbReference type="Proteomes" id="UP000013827">
    <property type="component" value="Unassembled WGS sequence"/>
</dbReference>
<feature type="domain" description="TRPM SLOG" evidence="2">
    <location>
        <begin position="112"/>
        <end position="300"/>
    </location>
</feature>
<evidence type="ECO:0000313" key="4">
    <source>
        <dbReference type="Proteomes" id="UP000013827"/>
    </source>
</evidence>
<dbReference type="PANTHER" id="PTHR13800">
    <property type="entry name" value="TRANSIENT RECEPTOR POTENTIAL CATION CHANNEL, SUBFAMILY M, MEMBER 6"/>
    <property type="match status" value="1"/>
</dbReference>
<dbReference type="InterPro" id="IPR041491">
    <property type="entry name" value="TRPM_SLOG"/>
</dbReference>
<sequence>MGAAASNKSQATKAVVVASTEHSGSVRFQGAARHVARWVKLPTSCDAASVGNLLLRDWRLQPPSAVVTLVGPNCAADAVGITAPDAAGIGPEQVSAMTLEEGLRLATDLPLQEFRDGLRGALRVSNAWLITDGVSEGVGGLIGRPRPTGGEVEDLPCLGIASWEKVAQRGELAKARTGRCVMYENPKGTSYAGPDDLHLQPRHSHFLLLEDDARGGKGDGRGRLRKGLENFINEEDLSGDGVKTPIVLLVVNGGAETLERLCDALSEEPQDPILIVAGTGGAADDIFAYHNWRSRQEGESRTQGDSGVPGEHEAAQWLAAGPGRSAAYLDAARRLVPRIYERGQQKGHNSKAALGFYSFSRGYDDADAFKNAILASLLESCSNGHRPAPVLGASRRASRPAVTRYIERNAPPAGLQPPASNPSPSRAAVTAPPSTSTPLVPPSYTEAFLASLPGAGTADAGQRAARTGAEAGEIGSAPP</sequence>
<feature type="compositionally biased region" description="Low complexity" evidence="1">
    <location>
        <begin position="422"/>
        <end position="438"/>
    </location>
</feature>
<reference evidence="4" key="1">
    <citation type="journal article" date="2013" name="Nature">
        <title>Pan genome of the phytoplankton Emiliania underpins its global distribution.</title>
        <authorList>
            <person name="Read B.A."/>
            <person name="Kegel J."/>
            <person name="Klute M.J."/>
            <person name="Kuo A."/>
            <person name="Lefebvre S.C."/>
            <person name="Maumus F."/>
            <person name="Mayer C."/>
            <person name="Miller J."/>
            <person name="Monier A."/>
            <person name="Salamov A."/>
            <person name="Young J."/>
            <person name="Aguilar M."/>
            <person name="Claverie J.M."/>
            <person name="Frickenhaus S."/>
            <person name="Gonzalez K."/>
            <person name="Herman E.K."/>
            <person name="Lin Y.C."/>
            <person name="Napier J."/>
            <person name="Ogata H."/>
            <person name="Sarno A.F."/>
            <person name="Shmutz J."/>
            <person name="Schroeder D."/>
            <person name="de Vargas C."/>
            <person name="Verret F."/>
            <person name="von Dassow P."/>
            <person name="Valentin K."/>
            <person name="Van de Peer Y."/>
            <person name="Wheeler G."/>
            <person name="Dacks J.B."/>
            <person name="Delwiche C.F."/>
            <person name="Dyhrman S.T."/>
            <person name="Glockner G."/>
            <person name="John U."/>
            <person name="Richards T."/>
            <person name="Worden A.Z."/>
            <person name="Zhang X."/>
            <person name="Grigoriev I.V."/>
            <person name="Allen A.E."/>
            <person name="Bidle K."/>
            <person name="Borodovsky M."/>
            <person name="Bowler C."/>
            <person name="Brownlee C."/>
            <person name="Cock J.M."/>
            <person name="Elias M."/>
            <person name="Gladyshev V.N."/>
            <person name="Groth M."/>
            <person name="Guda C."/>
            <person name="Hadaegh A."/>
            <person name="Iglesias-Rodriguez M.D."/>
            <person name="Jenkins J."/>
            <person name="Jones B.M."/>
            <person name="Lawson T."/>
            <person name="Leese F."/>
            <person name="Lindquist E."/>
            <person name="Lobanov A."/>
            <person name="Lomsadze A."/>
            <person name="Malik S.B."/>
            <person name="Marsh M.E."/>
            <person name="Mackinder L."/>
            <person name="Mock T."/>
            <person name="Mueller-Roeber B."/>
            <person name="Pagarete A."/>
            <person name="Parker M."/>
            <person name="Probert I."/>
            <person name="Quesneville H."/>
            <person name="Raines C."/>
            <person name="Rensing S.A."/>
            <person name="Riano-Pachon D.M."/>
            <person name="Richier S."/>
            <person name="Rokitta S."/>
            <person name="Shiraiwa Y."/>
            <person name="Soanes D.M."/>
            <person name="van der Giezen M."/>
            <person name="Wahlund T.M."/>
            <person name="Williams B."/>
            <person name="Wilson W."/>
            <person name="Wolfe G."/>
            <person name="Wurch L.L."/>
        </authorList>
    </citation>
    <scope>NUCLEOTIDE SEQUENCE</scope>
</reference>